<accession>A0AAV9DUQ0</accession>
<protein>
    <submittedName>
        <fullName evidence="2">Uncharacterized protein</fullName>
    </submittedName>
</protein>
<comment type="caution">
    <text evidence="2">The sequence shown here is derived from an EMBL/GenBank/DDBJ whole genome shotgun (WGS) entry which is preliminary data.</text>
</comment>
<keyword evidence="3" id="KW-1185">Reference proteome</keyword>
<gene>
    <name evidence="2" type="ORF">QJS10_CPB11g00427</name>
</gene>
<organism evidence="2 3">
    <name type="scientific">Acorus calamus</name>
    <name type="common">Sweet flag</name>
    <dbReference type="NCBI Taxonomy" id="4465"/>
    <lineage>
        <taxon>Eukaryota</taxon>
        <taxon>Viridiplantae</taxon>
        <taxon>Streptophyta</taxon>
        <taxon>Embryophyta</taxon>
        <taxon>Tracheophyta</taxon>
        <taxon>Spermatophyta</taxon>
        <taxon>Magnoliopsida</taxon>
        <taxon>Liliopsida</taxon>
        <taxon>Acoraceae</taxon>
        <taxon>Acorus</taxon>
    </lineage>
</organism>
<sequence>MSEASASSSSKESLPFGVLISQLVEAAGIDPPIDERFDDSKVPIDGVTVKRSDGQLKKRAGAGHSSSEAVRLDSQEDIPAHGQDFGSGNDMYSMVCTRLDAMEVNFNTRFDNLERGLADLRGGVDQCPGP</sequence>
<evidence type="ECO:0000313" key="3">
    <source>
        <dbReference type="Proteomes" id="UP001180020"/>
    </source>
</evidence>
<name>A0AAV9DUQ0_ACOCL</name>
<evidence type="ECO:0000256" key="1">
    <source>
        <dbReference type="SAM" id="MobiDB-lite"/>
    </source>
</evidence>
<dbReference type="EMBL" id="JAUJYO010000011">
    <property type="protein sequence ID" value="KAK1304978.1"/>
    <property type="molecule type" value="Genomic_DNA"/>
</dbReference>
<dbReference type="AlphaFoldDB" id="A0AAV9DUQ0"/>
<reference evidence="2" key="1">
    <citation type="journal article" date="2023" name="Nat. Commun.">
        <title>Diploid and tetraploid genomes of Acorus and the evolution of monocots.</title>
        <authorList>
            <person name="Ma L."/>
            <person name="Liu K.W."/>
            <person name="Li Z."/>
            <person name="Hsiao Y.Y."/>
            <person name="Qi Y."/>
            <person name="Fu T."/>
            <person name="Tang G.D."/>
            <person name="Zhang D."/>
            <person name="Sun W.H."/>
            <person name="Liu D.K."/>
            <person name="Li Y."/>
            <person name="Chen G.Z."/>
            <person name="Liu X.D."/>
            <person name="Liao X.Y."/>
            <person name="Jiang Y.T."/>
            <person name="Yu X."/>
            <person name="Hao Y."/>
            <person name="Huang J."/>
            <person name="Zhao X.W."/>
            <person name="Ke S."/>
            <person name="Chen Y.Y."/>
            <person name="Wu W.L."/>
            <person name="Hsu J.L."/>
            <person name="Lin Y.F."/>
            <person name="Huang M.D."/>
            <person name="Li C.Y."/>
            <person name="Huang L."/>
            <person name="Wang Z.W."/>
            <person name="Zhao X."/>
            <person name="Zhong W.Y."/>
            <person name="Peng D.H."/>
            <person name="Ahmad S."/>
            <person name="Lan S."/>
            <person name="Zhang J.S."/>
            <person name="Tsai W.C."/>
            <person name="Van de Peer Y."/>
            <person name="Liu Z.J."/>
        </authorList>
    </citation>
    <scope>NUCLEOTIDE SEQUENCE</scope>
    <source>
        <strain evidence="2">CP</strain>
    </source>
</reference>
<feature type="region of interest" description="Disordered" evidence="1">
    <location>
        <begin position="52"/>
        <end position="86"/>
    </location>
</feature>
<dbReference type="Proteomes" id="UP001180020">
    <property type="component" value="Unassembled WGS sequence"/>
</dbReference>
<evidence type="ECO:0000313" key="2">
    <source>
        <dbReference type="EMBL" id="KAK1304978.1"/>
    </source>
</evidence>
<reference evidence="2" key="2">
    <citation type="submission" date="2023-06" db="EMBL/GenBank/DDBJ databases">
        <authorList>
            <person name="Ma L."/>
            <person name="Liu K.-W."/>
            <person name="Li Z."/>
            <person name="Hsiao Y.-Y."/>
            <person name="Qi Y."/>
            <person name="Fu T."/>
            <person name="Tang G."/>
            <person name="Zhang D."/>
            <person name="Sun W.-H."/>
            <person name="Liu D.-K."/>
            <person name="Li Y."/>
            <person name="Chen G.-Z."/>
            <person name="Liu X.-D."/>
            <person name="Liao X.-Y."/>
            <person name="Jiang Y.-T."/>
            <person name="Yu X."/>
            <person name="Hao Y."/>
            <person name="Huang J."/>
            <person name="Zhao X.-W."/>
            <person name="Ke S."/>
            <person name="Chen Y.-Y."/>
            <person name="Wu W.-L."/>
            <person name="Hsu J.-L."/>
            <person name="Lin Y.-F."/>
            <person name="Huang M.-D."/>
            <person name="Li C.-Y."/>
            <person name="Huang L."/>
            <person name="Wang Z.-W."/>
            <person name="Zhao X."/>
            <person name="Zhong W.-Y."/>
            <person name="Peng D.-H."/>
            <person name="Ahmad S."/>
            <person name="Lan S."/>
            <person name="Zhang J.-S."/>
            <person name="Tsai W.-C."/>
            <person name="Van De Peer Y."/>
            <person name="Liu Z.-J."/>
        </authorList>
    </citation>
    <scope>NUCLEOTIDE SEQUENCE</scope>
    <source>
        <strain evidence="2">CP</strain>
        <tissue evidence="2">Leaves</tissue>
    </source>
</reference>
<proteinExistence type="predicted"/>